<evidence type="ECO:0000313" key="2">
    <source>
        <dbReference type="Proteomes" id="UP000198561"/>
    </source>
</evidence>
<dbReference type="STRING" id="680127.SAMN05421593_3712"/>
<name>A0A1H6I0E2_CHRCI</name>
<accession>A0A1H6I0E2</accession>
<sequence length="138" mass="16572">MEKITEYFYPDIVINEQLKKEIFSYKEDLKRMQATQSNNICLFFTKKKDSIFIEIGDYKPNLKMINVKGIEVIKNDTVYLFSDKDFVELGNFYKNKSNKKIKILRNSKPNFDRHDPHFRCLYFDGKTIRINSYNNQCI</sequence>
<dbReference type="AlphaFoldDB" id="A0A1H6I0E2"/>
<dbReference type="Proteomes" id="UP000198561">
    <property type="component" value="Unassembled WGS sequence"/>
</dbReference>
<gene>
    <name evidence="1" type="ORF">SAMN05421593_3712</name>
</gene>
<dbReference type="RefSeq" id="WP_089694445.1">
    <property type="nucleotide sequence ID" value="NZ_FNWQ01000005.1"/>
</dbReference>
<dbReference type="OrthoDB" id="9834183at2"/>
<reference evidence="1 2" key="1">
    <citation type="submission" date="2016-10" db="EMBL/GenBank/DDBJ databases">
        <authorList>
            <person name="de Groot N.N."/>
        </authorList>
    </citation>
    <scope>NUCLEOTIDE SEQUENCE [LARGE SCALE GENOMIC DNA]</scope>
    <source>
        <strain evidence="1 2">DSM 23031</strain>
    </source>
</reference>
<evidence type="ECO:0000313" key="1">
    <source>
        <dbReference type="EMBL" id="SEH39950.1"/>
    </source>
</evidence>
<protein>
    <submittedName>
        <fullName evidence="1">Uncharacterized protein</fullName>
    </submittedName>
</protein>
<proteinExistence type="predicted"/>
<organism evidence="1 2">
    <name type="scientific">Chryseobacterium culicis</name>
    <dbReference type="NCBI Taxonomy" id="680127"/>
    <lineage>
        <taxon>Bacteria</taxon>
        <taxon>Pseudomonadati</taxon>
        <taxon>Bacteroidota</taxon>
        <taxon>Flavobacteriia</taxon>
        <taxon>Flavobacteriales</taxon>
        <taxon>Weeksellaceae</taxon>
        <taxon>Chryseobacterium group</taxon>
        <taxon>Chryseobacterium</taxon>
    </lineage>
</organism>
<dbReference type="EMBL" id="FNWQ01000005">
    <property type="protein sequence ID" value="SEH39950.1"/>
    <property type="molecule type" value="Genomic_DNA"/>
</dbReference>